<evidence type="ECO:0000313" key="8">
    <source>
        <dbReference type="EMBL" id="NBI34702.1"/>
    </source>
</evidence>
<gene>
    <name evidence="8" type="ORF">D1639_06590</name>
</gene>
<evidence type="ECO:0000256" key="5">
    <source>
        <dbReference type="ARBA" id="ARBA00023136"/>
    </source>
</evidence>
<keyword evidence="4 6" id="KW-1133">Transmembrane helix</keyword>
<comment type="caution">
    <text evidence="8">The sequence shown here is derived from an EMBL/GenBank/DDBJ whole genome shotgun (WGS) entry which is preliminary data.</text>
</comment>
<feature type="domain" description="EamA" evidence="7">
    <location>
        <begin position="17"/>
        <end position="156"/>
    </location>
</feature>
<evidence type="ECO:0000256" key="2">
    <source>
        <dbReference type="ARBA" id="ARBA00022475"/>
    </source>
</evidence>
<feature type="transmembrane region" description="Helical" evidence="6">
    <location>
        <begin position="47"/>
        <end position="68"/>
    </location>
</feature>
<feature type="transmembrane region" description="Helical" evidence="6">
    <location>
        <begin position="285"/>
        <end position="303"/>
    </location>
</feature>
<name>A0A7C9JJC0_9BACT</name>
<dbReference type="EMBL" id="QWKH01000041">
    <property type="protein sequence ID" value="NBI34702.1"/>
    <property type="molecule type" value="Genomic_DNA"/>
</dbReference>
<feature type="transmembrane region" description="Helical" evidence="6">
    <location>
        <begin position="89"/>
        <end position="108"/>
    </location>
</feature>
<evidence type="ECO:0000256" key="3">
    <source>
        <dbReference type="ARBA" id="ARBA00022692"/>
    </source>
</evidence>
<dbReference type="InterPro" id="IPR000620">
    <property type="entry name" value="EamA_dom"/>
</dbReference>
<evidence type="ECO:0000256" key="6">
    <source>
        <dbReference type="SAM" id="Phobius"/>
    </source>
</evidence>
<dbReference type="AlphaFoldDB" id="A0A7C9JJC0"/>
<organism evidence="8">
    <name type="scientific">Muribaculaceae bacterium Z82</name>
    <dbReference type="NCBI Taxonomy" id="2304548"/>
    <lineage>
        <taxon>Bacteria</taxon>
        <taxon>Pseudomonadati</taxon>
        <taxon>Bacteroidota</taxon>
        <taxon>Bacteroidia</taxon>
        <taxon>Bacteroidales</taxon>
        <taxon>Muribaculaceae</taxon>
    </lineage>
</organism>
<evidence type="ECO:0000259" key="7">
    <source>
        <dbReference type="Pfam" id="PF00892"/>
    </source>
</evidence>
<keyword evidence="3 6" id="KW-0812">Transmembrane</keyword>
<feature type="transmembrane region" description="Helical" evidence="6">
    <location>
        <begin position="198"/>
        <end position="216"/>
    </location>
</feature>
<feature type="transmembrane region" description="Helical" evidence="6">
    <location>
        <begin position="165"/>
        <end position="186"/>
    </location>
</feature>
<accession>A0A7C9JJC0</accession>
<proteinExistence type="predicted"/>
<dbReference type="Pfam" id="PF00892">
    <property type="entry name" value="EamA"/>
    <property type="match status" value="2"/>
</dbReference>
<keyword evidence="5 6" id="KW-0472">Membrane</keyword>
<evidence type="ECO:0000256" key="4">
    <source>
        <dbReference type="ARBA" id="ARBA00022989"/>
    </source>
</evidence>
<comment type="subcellular location">
    <subcellularLocation>
        <location evidence="1">Cell membrane</location>
        <topology evidence="1">Multi-pass membrane protein</topology>
    </subcellularLocation>
</comment>
<dbReference type="PANTHER" id="PTHR32322:SF18">
    <property type="entry name" value="S-ADENOSYLMETHIONINE_S-ADENOSYLHOMOCYSTEINE TRANSPORTER"/>
    <property type="match status" value="1"/>
</dbReference>
<protein>
    <submittedName>
        <fullName evidence="8">EamA family transporter</fullName>
    </submittedName>
</protein>
<sequence length="312" mass="32521">MRESTQVVWFSPPHPVRGTLLAALGGTCWGFSGTAAQLLTADMGVPVAWITPVRLCMAAVVLLAVCALKCPDKMTALVRDCATMGRVALFALLGVLFTQFSYLSAIAYTNSGTGTMMERLGLLLIMGYTCVRARRLPRGREALGVAVALLAVFLMATQGDPSTLSISAAGFGWGLMAALAMAFYTLLPAKPLAKYGSLVVPAFAMAIAGVAALGLTRPWTMEVNVTPQVIAVMAAMVLVGTVGAYLMYLQGIADAGPVRASLAGCMEPVSAMVISALWLHTSFSGFDVVALVLILAMVVLVTVPSKPQGQSG</sequence>
<feature type="domain" description="EamA" evidence="7">
    <location>
        <begin position="170"/>
        <end position="302"/>
    </location>
</feature>
<dbReference type="InterPro" id="IPR037185">
    <property type="entry name" value="EmrE-like"/>
</dbReference>
<evidence type="ECO:0000256" key="1">
    <source>
        <dbReference type="ARBA" id="ARBA00004651"/>
    </source>
</evidence>
<dbReference type="PANTHER" id="PTHR32322">
    <property type="entry name" value="INNER MEMBRANE TRANSPORTER"/>
    <property type="match status" value="1"/>
</dbReference>
<keyword evidence="2" id="KW-1003">Cell membrane</keyword>
<dbReference type="GO" id="GO:0005886">
    <property type="term" value="C:plasma membrane"/>
    <property type="evidence" value="ECO:0007669"/>
    <property type="project" value="UniProtKB-SubCell"/>
</dbReference>
<feature type="transmembrane region" description="Helical" evidence="6">
    <location>
        <begin position="143"/>
        <end position="159"/>
    </location>
</feature>
<dbReference type="InterPro" id="IPR050638">
    <property type="entry name" value="AA-Vitamin_Transporters"/>
</dbReference>
<feature type="transmembrane region" description="Helical" evidence="6">
    <location>
        <begin position="228"/>
        <end position="248"/>
    </location>
</feature>
<dbReference type="SUPFAM" id="SSF103481">
    <property type="entry name" value="Multidrug resistance efflux transporter EmrE"/>
    <property type="match status" value="1"/>
</dbReference>
<reference evidence="8" key="1">
    <citation type="submission" date="2018-08" db="EMBL/GenBank/DDBJ databases">
        <title>Murine metabolic-syndrome-specific gut microbial biobank.</title>
        <authorList>
            <person name="Liu C."/>
        </authorList>
    </citation>
    <scope>NUCLEOTIDE SEQUENCE [LARGE SCALE GENOMIC DNA]</scope>
    <source>
        <strain evidence="8">Z82</strain>
    </source>
</reference>